<protein>
    <submittedName>
        <fullName evidence="3">Alpha-L-rhamnosidase</fullName>
    </submittedName>
</protein>
<sequence>MAEKSAKWIWYPGDFEIYHGMLQNFQREERGYGWPAYWKMDDWRKNVKFTREYELEEAEEFSVHGAGQGYVEVNGKKYALGETISCAPGHTKIVVCLGNMTGLPCIYIEGSVIRSDEGWMADDFEEKLPAGTSKLYTEKEQDPNHVYYEKQVVYPVSKKQIKGGVLFDFARMVNGTVKVKTKKEQVTICYGESDREALDIQWCYYKQENVTEDSAIRKRAFRYLFVPDCKEEEIECSAVHEHFPIEVKAKFSSDDEQLNQIWSVAKETYQLCSGLFFIDGIKRDRWIWSGDAYQSYFVNPYLFFDEDINKRTILALRGNREIRQHINTIVDYSLLWLISVADHYQMTSDTAFLSEVFDKMQALIDLCESQTDENGFLYGREQDWIFIDWCDMDKTGVIAAEQMLLLKCYETMAESMELLGRTGNKYVEKAAELKKNIMKFFWDEEKGAFIDSFESGKRNVTRHANIFAILFDIADEKQTQSIVEHVLFNEDITEISTPYFKFYEMDVLAKLGYLDEVLERVKQYWGGMLKKGAVTFWEEYQPNQSEDEQYGMYGDPFGKSLCHAWGASPIYLLGRYYLGVRPTKPGYETFEVSPQPRFFKELCCTVPIKNGKVDISYQEGVLSVTADRDGGVLKMDGREWRLNQGECVKVKYSL</sequence>
<dbReference type="EMBL" id="JABACJ020000035">
    <property type="protein sequence ID" value="MBU3878451.1"/>
    <property type="molecule type" value="Genomic_DNA"/>
</dbReference>
<gene>
    <name evidence="3" type="ORF">HGO97_021860</name>
</gene>
<dbReference type="PANTHER" id="PTHR34987:SF6">
    <property type="entry name" value="ALPHA-L-RHAMNOSIDASE SIX-HAIRPIN GLYCOSIDASE DOMAIN-CONTAINING PROTEIN"/>
    <property type="match status" value="1"/>
</dbReference>
<reference evidence="3 4" key="1">
    <citation type="submission" date="2021-06" db="EMBL/GenBank/DDBJ databases">
        <title>Faecalicatena sp. nov. isolated from porcine feces.</title>
        <authorList>
            <person name="Oh B.S."/>
            <person name="Lee J.H."/>
        </authorList>
    </citation>
    <scope>NUCLEOTIDE SEQUENCE [LARGE SCALE GENOMIC DNA]</scope>
    <source>
        <strain evidence="3 4">AGMB00832</strain>
    </source>
</reference>
<accession>A0ABS6DAJ6</accession>
<evidence type="ECO:0000259" key="1">
    <source>
        <dbReference type="Pfam" id="PF17389"/>
    </source>
</evidence>
<evidence type="ECO:0000313" key="4">
    <source>
        <dbReference type="Proteomes" id="UP000723714"/>
    </source>
</evidence>
<feature type="domain" description="Alpha-rhamnosidase-like N-terminal" evidence="2">
    <location>
        <begin position="47"/>
        <end position="127"/>
    </location>
</feature>
<dbReference type="InterPro" id="IPR035396">
    <property type="entry name" value="Bac_rhamnosid6H"/>
</dbReference>
<feature type="domain" description="Alpha-L-rhamnosidase six-hairpin glycosidase" evidence="1">
    <location>
        <begin position="249"/>
        <end position="575"/>
    </location>
</feature>
<evidence type="ECO:0000313" key="3">
    <source>
        <dbReference type="EMBL" id="MBU3878451.1"/>
    </source>
</evidence>
<comment type="caution">
    <text evidence="3">The sequence shown here is derived from an EMBL/GenBank/DDBJ whole genome shotgun (WGS) entry which is preliminary data.</text>
</comment>
<evidence type="ECO:0000259" key="2">
    <source>
        <dbReference type="Pfam" id="PF21209"/>
    </source>
</evidence>
<name>A0ABS6DAJ6_9FIRM</name>
<dbReference type="RefSeq" id="WP_216245235.1">
    <property type="nucleotide sequence ID" value="NZ_JABACJ020000035.1"/>
</dbReference>
<dbReference type="Pfam" id="PF17389">
    <property type="entry name" value="Bac_rhamnosid6H"/>
    <property type="match status" value="1"/>
</dbReference>
<organism evidence="3 4">
    <name type="scientific">Faecalicatena faecalis</name>
    <dbReference type="NCBI Taxonomy" id="2726362"/>
    <lineage>
        <taxon>Bacteria</taxon>
        <taxon>Bacillati</taxon>
        <taxon>Bacillota</taxon>
        <taxon>Clostridia</taxon>
        <taxon>Lachnospirales</taxon>
        <taxon>Lachnospiraceae</taxon>
        <taxon>Faecalicatena</taxon>
    </lineage>
</organism>
<dbReference type="PANTHER" id="PTHR34987">
    <property type="entry name" value="C, PUTATIVE (AFU_ORTHOLOGUE AFUA_3G02880)-RELATED"/>
    <property type="match status" value="1"/>
</dbReference>
<dbReference type="Proteomes" id="UP000723714">
    <property type="component" value="Unassembled WGS sequence"/>
</dbReference>
<proteinExistence type="predicted"/>
<dbReference type="Pfam" id="PF21209">
    <property type="entry name" value="Bac_rhamnosid-like_N"/>
    <property type="match status" value="1"/>
</dbReference>
<dbReference type="InterPro" id="IPR048932">
    <property type="entry name" value="Rhamnosid-like_N_bacteroidetes"/>
</dbReference>
<keyword evidence="4" id="KW-1185">Reference proteome</keyword>